<sequence length="101" mass="10205">MSGTLVGLKSVQTLVMIDDYTIDVPPADHLLVVRNADQPGMIGKVGSLVGEAGVNIDDMAVGSSPEGAKAIMVLATSESVPESVLEALRQTAGVVSVASVG</sequence>
<dbReference type="AlphaFoldDB" id="A0A6J6URI3"/>
<feature type="domain" description="ACT" evidence="1">
    <location>
        <begin position="30"/>
        <end position="101"/>
    </location>
</feature>
<protein>
    <submittedName>
        <fullName evidence="2">Unannotated protein</fullName>
    </submittedName>
</protein>
<accession>A0A6J6URI3</accession>
<dbReference type="SUPFAM" id="SSF55021">
    <property type="entry name" value="ACT-like"/>
    <property type="match status" value="1"/>
</dbReference>
<dbReference type="CDD" id="cd04902">
    <property type="entry name" value="ACT_3PGDH-xct"/>
    <property type="match status" value="1"/>
</dbReference>
<organism evidence="2">
    <name type="scientific">freshwater metagenome</name>
    <dbReference type="NCBI Taxonomy" id="449393"/>
    <lineage>
        <taxon>unclassified sequences</taxon>
        <taxon>metagenomes</taxon>
        <taxon>ecological metagenomes</taxon>
    </lineage>
</organism>
<name>A0A6J6URI3_9ZZZZ</name>
<dbReference type="Pfam" id="PF01842">
    <property type="entry name" value="ACT"/>
    <property type="match status" value="1"/>
</dbReference>
<dbReference type="InterPro" id="IPR002912">
    <property type="entry name" value="ACT_dom"/>
</dbReference>
<dbReference type="Gene3D" id="3.30.70.260">
    <property type="match status" value="1"/>
</dbReference>
<dbReference type="FunFam" id="3.30.70.260:FF:000008">
    <property type="entry name" value="D-3-phosphoglycerate dehydrogenase, chloroplastic"/>
    <property type="match status" value="1"/>
</dbReference>
<evidence type="ECO:0000259" key="1">
    <source>
        <dbReference type="PROSITE" id="PS51671"/>
    </source>
</evidence>
<evidence type="ECO:0000313" key="2">
    <source>
        <dbReference type="EMBL" id="CAB4761169.1"/>
    </source>
</evidence>
<reference evidence="2" key="1">
    <citation type="submission" date="2020-05" db="EMBL/GenBank/DDBJ databases">
        <authorList>
            <person name="Chiriac C."/>
            <person name="Salcher M."/>
            <person name="Ghai R."/>
            <person name="Kavagutti S V."/>
        </authorList>
    </citation>
    <scope>NUCLEOTIDE SEQUENCE</scope>
</reference>
<proteinExistence type="predicted"/>
<gene>
    <name evidence="2" type="ORF">UFOPK2766_02221</name>
</gene>
<dbReference type="InterPro" id="IPR045865">
    <property type="entry name" value="ACT-like_dom_sf"/>
</dbReference>
<dbReference type="PROSITE" id="PS51671">
    <property type="entry name" value="ACT"/>
    <property type="match status" value="1"/>
</dbReference>
<dbReference type="EMBL" id="CAEZYU010000157">
    <property type="protein sequence ID" value="CAB4761169.1"/>
    <property type="molecule type" value="Genomic_DNA"/>
</dbReference>